<protein>
    <recommendedName>
        <fullName evidence="3">Zinc-binding alcohol dehydrogenase family protein</fullName>
    </recommendedName>
</protein>
<accession>A0A9X2EP51</accession>
<dbReference type="RefSeq" id="WP_252470927.1">
    <property type="nucleotide sequence ID" value="NZ_JALBWM010000086.1"/>
</dbReference>
<keyword evidence="2" id="KW-1185">Reference proteome</keyword>
<sequence length="59" mass="6305">MKAVGYQQSLPAIDQRALQDITLPVPQVSAQDLLVEVQAVSVNPVDTKIRACVSADEGQ</sequence>
<proteinExistence type="predicted"/>
<dbReference type="SUPFAM" id="SSF50129">
    <property type="entry name" value="GroES-like"/>
    <property type="match status" value="1"/>
</dbReference>
<dbReference type="Proteomes" id="UP001139028">
    <property type="component" value="Unassembled WGS sequence"/>
</dbReference>
<dbReference type="EMBL" id="JALBWM010000086">
    <property type="protein sequence ID" value="MCO1335839.1"/>
    <property type="molecule type" value="Genomic_DNA"/>
</dbReference>
<gene>
    <name evidence="1" type="ORF">MO867_16005</name>
</gene>
<evidence type="ECO:0000313" key="2">
    <source>
        <dbReference type="Proteomes" id="UP001139028"/>
    </source>
</evidence>
<evidence type="ECO:0000313" key="1">
    <source>
        <dbReference type="EMBL" id="MCO1335839.1"/>
    </source>
</evidence>
<name>A0A9X2EP51_9GAMM</name>
<dbReference type="InterPro" id="IPR011032">
    <property type="entry name" value="GroES-like_sf"/>
</dbReference>
<dbReference type="AlphaFoldDB" id="A0A9X2EP51"/>
<dbReference type="Gene3D" id="3.90.180.10">
    <property type="entry name" value="Medium-chain alcohol dehydrogenases, catalytic domain"/>
    <property type="match status" value="1"/>
</dbReference>
<reference evidence="1" key="1">
    <citation type="journal article" date="2022" name="Arch. Microbiol.">
        <title>Microbulbifer okhotskensis sp. nov., isolated from a deep bottom sediment of the Okhotsk Sea.</title>
        <authorList>
            <person name="Romanenko L."/>
            <person name="Kurilenko V."/>
            <person name="Otstavnykh N."/>
            <person name="Velansky P."/>
            <person name="Isaeva M."/>
            <person name="Mikhailov V."/>
        </authorList>
    </citation>
    <scope>NUCLEOTIDE SEQUENCE</scope>
    <source>
        <strain evidence="1">OS29</strain>
    </source>
</reference>
<organism evidence="1 2">
    <name type="scientific">Microbulbifer okhotskensis</name>
    <dbReference type="NCBI Taxonomy" id="2926617"/>
    <lineage>
        <taxon>Bacteria</taxon>
        <taxon>Pseudomonadati</taxon>
        <taxon>Pseudomonadota</taxon>
        <taxon>Gammaproteobacteria</taxon>
        <taxon>Cellvibrionales</taxon>
        <taxon>Microbulbiferaceae</taxon>
        <taxon>Microbulbifer</taxon>
    </lineage>
</organism>
<evidence type="ECO:0008006" key="3">
    <source>
        <dbReference type="Google" id="ProtNLM"/>
    </source>
</evidence>
<comment type="caution">
    <text evidence="1">The sequence shown here is derived from an EMBL/GenBank/DDBJ whole genome shotgun (WGS) entry which is preliminary data.</text>
</comment>